<feature type="non-terminal residue" evidence="2">
    <location>
        <position position="1"/>
    </location>
</feature>
<organism evidence="2">
    <name type="scientific">marine sediment metagenome</name>
    <dbReference type="NCBI Taxonomy" id="412755"/>
    <lineage>
        <taxon>unclassified sequences</taxon>
        <taxon>metagenomes</taxon>
        <taxon>ecological metagenomes</taxon>
    </lineage>
</organism>
<dbReference type="Gene3D" id="3.40.50.720">
    <property type="entry name" value="NAD(P)-binding Rossmann-like Domain"/>
    <property type="match status" value="1"/>
</dbReference>
<evidence type="ECO:0000259" key="1">
    <source>
        <dbReference type="Pfam" id="PF04321"/>
    </source>
</evidence>
<dbReference type="CDD" id="cd05254">
    <property type="entry name" value="dTDP_HR_like_SDR_e"/>
    <property type="match status" value="1"/>
</dbReference>
<protein>
    <recommendedName>
        <fullName evidence="1">RmlD-like substrate binding domain-containing protein</fullName>
    </recommendedName>
</protein>
<name>X1J523_9ZZZZ</name>
<proteinExistence type="predicted"/>
<dbReference type="Pfam" id="PF04321">
    <property type="entry name" value="RmlD_sub_bind"/>
    <property type="match status" value="1"/>
</dbReference>
<dbReference type="Gene3D" id="3.90.25.10">
    <property type="entry name" value="UDP-galactose 4-epimerase, domain 1"/>
    <property type="match status" value="1"/>
</dbReference>
<comment type="caution">
    <text evidence="2">The sequence shown here is derived from an EMBL/GenBank/DDBJ whole genome shotgun (WGS) entry which is preliminary data.</text>
</comment>
<accession>X1J523</accession>
<evidence type="ECO:0000313" key="2">
    <source>
        <dbReference type="EMBL" id="GAH76590.1"/>
    </source>
</evidence>
<dbReference type="GO" id="GO:0005829">
    <property type="term" value="C:cytosol"/>
    <property type="evidence" value="ECO:0007669"/>
    <property type="project" value="TreeGrafter"/>
</dbReference>
<dbReference type="EMBL" id="BARU01042857">
    <property type="protein sequence ID" value="GAH76590.1"/>
    <property type="molecule type" value="Genomic_DNA"/>
</dbReference>
<dbReference type="PANTHER" id="PTHR10491">
    <property type="entry name" value="DTDP-4-DEHYDRORHAMNOSE REDUCTASE"/>
    <property type="match status" value="1"/>
</dbReference>
<dbReference type="GO" id="GO:0019305">
    <property type="term" value="P:dTDP-rhamnose biosynthetic process"/>
    <property type="evidence" value="ECO:0007669"/>
    <property type="project" value="TreeGrafter"/>
</dbReference>
<feature type="non-terminal residue" evidence="2">
    <location>
        <position position="201"/>
    </location>
</feature>
<gene>
    <name evidence="2" type="ORF">S03H2_65759</name>
</gene>
<dbReference type="InterPro" id="IPR036291">
    <property type="entry name" value="NAD(P)-bd_dom_sf"/>
</dbReference>
<dbReference type="PANTHER" id="PTHR10491:SF4">
    <property type="entry name" value="METHIONINE ADENOSYLTRANSFERASE 2 SUBUNIT BETA"/>
    <property type="match status" value="1"/>
</dbReference>
<dbReference type="AlphaFoldDB" id="X1J523"/>
<sequence length="201" mass="22988">VNAIGAKNLANACREKDAVLVYISTDYVFDGEKKTSYLESDPPGPLNTYGISKLAGEYYIRYIWPKHFIIRTSGLYGSAKCRAKGGNFVNLMLRLVQEQDEVQVVDDEVLTPTYTKDLALQIRGLIQTDCFGLYHITNNGACSWYRFAQKIFELSHLKVNLKKTTVDKFGTEVKRPRYSVLRNYALEKIGLDNMRRWDKAL</sequence>
<dbReference type="InterPro" id="IPR005913">
    <property type="entry name" value="dTDP_dehydrorham_reduct"/>
</dbReference>
<dbReference type="SUPFAM" id="SSF51735">
    <property type="entry name" value="NAD(P)-binding Rossmann-fold domains"/>
    <property type="match status" value="1"/>
</dbReference>
<feature type="domain" description="RmlD-like substrate binding" evidence="1">
    <location>
        <begin position="1"/>
        <end position="201"/>
    </location>
</feature>
<dbReference type="GO" id="GO:0008831">
    <property type="term" value="F:dTDP-4-dehydrorhamnose reductase activity"/>
    <property type="evidence" value="ECO:0007669"/>
    <property type="project" value="TreeGrafter"/>
</dbReference>
<reference evidence="2" key="1">
    <citation type="journal article" date="2014" name="Front. Microbiol.">
        <title>High frequency of phylogenetically diverse reductive dehalogenase-homologous genes in deep subseafloor sedimentary metagenomes.</title>
        <authorList>
            <person name="Kawai M."/>
            <person name="Futagami T."/>
            <person name="Toyoda A."/>
            <person name="Takaki Y."/>
            <person name="Nishi S."/>
            <person name="Hori S."/>
            <person name="Arai W."/>
            <person name="Tsubouchi T."/>
            <person name="Morono Y."/>
            <person name="Uchiyama I."/>
            <person name="Ito T."/>
            <person name="Fujiyama A."/>
            <person name="Inagaki F."/>
            <person name="Takami H."/>
        </authorList>
    </citation>
    <scope>NUCLEOTIDE SEQUENCE</scope>
    <source>
        <strain evidence="2">Expedition CK06-06</strain>
    </source>
</reference>
<dbReference type="InterPro" id="IPR029903">
    <property type="entry name" value="RmlD-like-bd"/>
</dbReference>